<sequence length="69" mass="8273">MPKSNQGQIEIENHEVFLFVESNFCLSQMNKKIIIFIIINKSKNIKIKLFFIYEKEGHVNFVIKRLQKM</sequence>
<proteinExistence type="predicted"/>
<evidence type="ECO:0000313" key="2">
    <source>
        <dbReference type="Proteomes" id="UP000276133"/>
    </source>
</evidence>
<dbReference type="Proteomes" id="UP000276133">
    <property type="component" value="Unassembled WGS sequence"/>
</dbReference>
<comment type="caution">
    <text evidence="1">The sequence shown here is derived from an EMBL/GenBank/DDBJ whole genome shotgun (WGS) entry which is preliminary data.</text>
</comment>
<accession>A0A3M7R6E7</accession>
<gene>
    <name evidence="1" type="ORF">BpHYR1_009426</name>
</gene>
<dbReference type="AlphaFoldDB" id="A0A3M7R6E7"/>
<protein>
    <submittedName>
        <fullName evidence="1">Uncharacterized protein</fullName>
    </submittedName>
</protein>
<keyword evidence="2" id="KW-1185">Reference proteome</keyword>
<reference evidence="1 2" key="1">
    <citation type="journal article" date="2018" name="Sci. Rep.">
        <title>Genomic signatures of local adaptation to the degree of environmental predictability in rotifers.</title>
        <authorList>
            <person name="Franch-Gras L."/>
            <person name="Hahn C."/>
            <person name="Garcia-Roger E.M."/>
            <person name="Carmona M.J."/>
            <person name="Serra M."/>
            <person name="Gomez A."/>
        </authorList>
    </citation>
    <scope>NUCLEOTIDE SEQUENCE [LARGE SCALE GENOMIC DNA]</scope>
    <source>
        <strain evidence="1">HYR1</strain>
    </source>
</reference>
<evidence type="ECO:0000313" key="1">
    <source>
        <dbReference type="EMBL" id="RNA18815.1"/>
    </source>
</evidence>
<dbReference type="EMBL" id="REGN01004167">
    <property type="protein sequence ID" value="RNA18815.1"/>
    <property type="molecule type" value="Genomic_DNA"/>
</dbReference>
<organism evidence="1 2">
    <name type="scientific">Brachionus plicatilis</name>
    <name type="common">Marine rotifer</name>
    <name type="synonym">Brachionus muelleri</name>
    <dbReference type="NCBI Taxonomy" id="10195"/>
    <lineage>
        <taxon>Eukaryota</taxon>
        <taxon>Metazoa</taxon>
        <taxon>Spiralia</taxon>
        <taxon>Gnathifera</taxon>
        <taxon>Rotifera</taxon>
        <taxon>Eurotatoria</taxon>
        <taxon>Monogononta</taxon>
        <taxon>Pseudotrocha</taxon>
        <taxon>Ploima</taxon>
        <taxon>Brachionidae</taxon>
        <taxon>Brachionus</taxon>
    </lineage>
</organism>
<name>A0A3M7R6E7_BRAPC</name>